<evidence type="ECO:0000256" key="6">
    <source>
        <dbReference type="ARBA" id="ARBA00066832"/>
    </source>
</evidence>
<dbReference type="RefSeq" id="WP_013652754.1">
    <property type="nucleotide sequence ID" value="NC_015259.1"/>
</dbReference>
<dbReference type="InterPro" id="IPR045078">
    <property type="entry name" value="TST/MPST-like"/>
</dbReference>
<dbReference type="NCBIfam" id="NF008557">
    <property type="entry name" value="PRK11493.1"/>
    <property type="match status" value="1"/>
</dbReference>
<dbReference type="CDD" id="cd01448">
    <property type="entry name" value="TST_Repeat_1"/>
    <property type="match status" value="1"/>
</dbReference>
<accession>F2IXB8</accession>
<evidence type="ECO:0000256" key="1">
    <source>
        <dbReference type="ARBA" id="ARBA00004496"/>
    </source>
</evidence>
<dbReference type="KEGG" id="pgv:SL003B_2010"/>
<dbReference type="SUPFAM" id="SSF52821">
    <property type="entry name" value="Rhodanese/Cell cycle control phosphatase"/>
    <property type="match status" value="2"/>
</dbReference>
<dbReference type="EC" id="2.8.1.2" evidence="6"/>
<dbReference type="PANTHER" id="PTHR11364">
    <property type="entry name" value="THIOSULFATE SULFERTANSFERASE"/>
    <property type="match status" value="1"/>
</dbReference>
<keyword evidence="11" id="KW-1185">Reference proteome</keyword>
<dbReference type="SMART" id="SM00450">
    <property type="entry name" value="RHOD"/>
    <property type="match status" value="2"/>
</dbReference>
<comment type="subcellular location">
    <subcellularLocation>
        <location evidence="1">Cytoplasm</location>
    </subcellularLocation>
</comment>
<dbReference type="PROSITE" id="PS50206">
    <property type="entry name" value="RHODANESE_3"/>
    <property type="match status" value="2"/>
</dbReference>
<comment type="catalytic activity">
    <reaction evidence="5">
        <text>2-oxo-3-sulfanylpropanoate + [thioredoxin]-dithiol = [thioredoxin]-disulfide + hydrogen sulfide + pyruvate + H(+)</text>
        <dbReference type="Rhea" id="RHEA:21740"/>
        <dbReference type="Rhea" id="RHEA-COMP:10698"/>
        <dbReference type="Rhea" id="RHEA-COMP:10700"/>
        <dbReference type="ChEBI" id="CHEBI:15361"/>
        <dbReference type="ChEBI" id="CHEBI:15378"/>
        <dbReference type="ChEBI" id="CHEBI:29919"/>
        <dbReference type="ChEBI" id="CHEBI:29950"/>
        <dbReference type="ChEBI" id="CHEBI:50058"/>
        <dbReference type="ChEBI" id="CHEBI:57678"/>
        <dbReference type="EC" id="2.8.1.2"/>
    </reaction>
    <physiologicalReaction direction="left-to-right" evidence="5">
        <dbReference type="Rhea" id="RHEA:21741"/>
    </physiologicalReaction>
</comment>
<dbReference type="GO" id="GO:0016784">
    <property type="term" value="F:3-mercaptopyruvate sulfurtransferase activity"/>
    <property type="evidence" value="ECO:0007669"/>
    <property type="project" value="UniProtKB-EC"/>
</dbReference>
<dbReference type="GO" id="GO:0004792">
    <property type="term" value="F:thiosulfate-cyanide sulfurtransferase activity"/>
    <property type="evidence" value="ECO:0007669"/>
    <property type="project" value="InterPro"/>
</dbReference>
<dbReference type="CDD" id="cd01449">
    <property type="entry name" value="TST_Repeat_2"/>
    <property type="match status" value="1"/>
</dbReference>
<dbReference type="AlphaFoldDB" id="F2IXB8"/>
<dbReference type="GO" id="GO:0005737">
    <property type="term" value="C:cytoplasm"/>
    <property type="evidence" value="ECO:0007669"/>
    <property type="project" value="UniProtKB-SubCell"/>
</dbReference>
<feature type="domain" description="Rhodanese" evidence="9">
    <location>
        <begin position="164"/>
        <end position="278"/>
    </location>
</feature>
<dbReference type="eggNOG" id="COG2897">
    <property type="taxonomic scope" value="Bacteria"/>
</dbReference>
<evidence type="ECO:0000256" key="7">
    <source>
        <dbReference type="ARBA" id="ARBA00070833"/>
    </source>
</evidence>
<evidence type="ECO:0000256" key="8">
    <source>
        <dbReference type="ARBA" id="ARBA00078354"/>
    </source>
</evidence>
<evidence type="ECO:0000313" key="10">
    <source>
        <dbReference type="EMBL" id="ADZ70436.1"/>
    </source>
</evidence>
<dbReference type="EMBL" id="CP002568">
    <property type="protein sequence ID" value="ADZ70436.1"/>
    <property type="molecule type" value="Genomic_DNA"/>
</dbReference>
<evidence type="ECO:0000256" key="4">
    <source>
        <dbReference type="ARBA" id="ARBA00022737"/>
    </source>
</evidence>
<dbReference type="Gene3D" id="3.40.250.10">
    <property type="entry name" value="Rhodanese-like domain"/>
    <property type="match status" value="2"/>
</dbReference>
<evidence type="ECO:0000256" key="3">
    <source>
        <dbReference type="ARBA" id="ARBA00022679"/>
    </source>
</evidence>
<dbReference type="OrthoDB" id="9781034at2"/>
<keyword evidence="2" id="KW-0963">Cytoplasm</keyword>
<dbReference type="PROSITE" id="PS00380">
    <property type="entry name" value="RHODANESE_1"/>
    <property type="match status" value="1"/>
</dbReference>
<sequence>MPAFPLVSTAWLADHLEAPDVVVVDASYHLPTAGRDADAEYRAEHIPGAVRFDIDAVSDPASDLPHMLPQPHVFSSRMRKLGIGDGQTIVVYDSVGCFSAPRAWWMFKVMGVGPVFVLDGGLPKWKAEGRPVDDAVVARPDRHFTARLDHGAVADLAAMRRIVADGNCQVVDARPAGRFAGTDPEPRPGLRGGHMPGAFNMPSAVFTAEDGTFLPPEQLRAVFAGAGVDLDRPVTTSCGSGVTAAVITLALTVLGHRDHNLYDGSWTEWGGRQDTEVVTD</sequence>
<reference evidence="10 11" key="1">
    <citation type="journal article" date="2011" name="J. Bacteriol.">
        <title>Complete genome sequence of Polymorphum gilvum SL003B-26A1T, a crude oil-degrading bacterium from oil-polluted saline soil.</title>
        <authorList>
            <person name="Li S.G."/>
            <person name="Tang Y.Q."/>
            <person name="Nie Y."/>
            <person name="Cai M."/>
            <person name="Wu X.L."/>
        </authorList>
    </citation>
    <scope>NUCLEOTIDE SEQUENCE [LARGE SCALE GENOMIC DNA]</scope>
    <source>
        <strain evidence="11">LMG 25793 / CGMCC 1.9160 / SL003B-26A1</strain>
    </source>
</reference>
<dbReference type="Pfam" id="PF00581">
    <property type="entry name" value="Rhodanese"/>
    <property type="match status" value="2"/>
</dbReference>
<gene>
    <name evidence="10" type="ordered locus">SL003B_2010</name>
</gene>
<proteinExistence type="predicted"/>
<dbReference type="InterPro" id="IPR001307">
    <property type="entry name" value="Thiosulphate_STrfase_CS"/>
</dbReference>
<evidence type="ECO:0000313" key="11">
    <source>
        <dbReference type="Proteomes" id="UP000008130"/>
    </source>
</evidence>
<dbReference type="HOGENOM" id="CLU_031618_3_0_5"/>
<evidence type="ECO:0000256" key="5">
    <source>
        <dbReference type="ARBA" id="ARBA00051793"/>
    </source>
</evidence>
<dbReference type="PATRIC" id="fig|991905.3.peg.2060"/>
<evidence type="ECO:0000256" key="2">
    <source>
        <dbReference type="ARBA" id="ARBA00022490"/>
    </source>
</evidence>
<dbReference type="FunFam" id="3.40.250.10:FF:000001">
    <property type="entry name" value="Sulfurtransferase"/>
    <property type="match status" value="1"/>
</dbReference>
<keyword evidence="3 10" id="KW-0808">Transferase</keyword>
<evidence type="ECO:0000259" key="9">
    <source>
        <dbReference type="PROSITE" id="PS50206"/>
    </source>
</evidence>
<feature type="domain" description="Rhodanese" evidence="9">
    <location>
        <begin position="17"/>
        <end position="134"/>
    </location>
</feature>
<organism evidence="10 11">
    <name type="scientific">Polymorphum gilvum (strain LMG 25793 / CGMCC 1.9160 / SL003B-26A1)</name>
    <dbReference type="NCBI Taxonomy" id="991905"/>
    <lineage>
        <taxon>Bacteria</taxon>
        <taxon>Pseudomonadati</taxon>
        <taxon>Pseudomonadota</taxon>
        <taxon>Alphaproteobacteria</taxon>
        <taxon>Rhodobacterales</taxon>
        <taxon>Paracoccaceae</taxon>
        <taxon>Polymorphum</taxon>
    </lineage>
</organism>
<dbReference type="FunFam" id="3.40.250.10:FF:000015">
    <property type="entry name" value="Sulfurtransferase"/>
    <property type="match status" value="1"/>
</dbReference>
<dbReference type="InterPro" id="IPR001763">
    <property type="entry name" value="Rhodanese-like_dom"/>
</dbReference>
<dbReference type="Proteomes" id="UP000008130">
    <property type="component" value="Chromosome"/>
</dbReference>
<protein>
    <recommendedName>
        <fullName evidence="7">3-mercaptopyruvate sulfurtransferase</fullName>
        <ecNumber evidence="6">2.8.1.2</ecNumber>
    </recommendedName>
    <alternativeName>
        <fullName evidence="8">Rhodanese-like protein</fullName>
    </alternativeName>
</protein>
<name>F2IXB8_POLGS</name>
<dbReference type="InterPro" id="IPR036873">
    <property type="entry name" value="Rhodanese-like_dom_sf"/>
</dbReference>
<dbReference type="STRING" id="991905.SL003B_2010"/>
<keyword evidence="4" id="KW-0677">Repeat</keyword>
<dbReference type="PANTHER" id="PTHR11364:SF27">
    <property type="entry name" value="SULFURTRANSFERASE"/>
    <property type="match status" value="1"/>
</dbReference>